<dbReference type="InterPro" id="IPR023795">
    <property type="entry name" value="Serpin_CS"/>
</dbReference>
<reference evidence="6" key="1">
    <citation type="submission" date="2020-05" db="UniProtKB">
        <authorList>
            <consortium name="EnsemblMetazoa"/>
        </authorList>
    </citation>
    <scope>IDENTIFICATION</scope>
    <source>
        <strain evidence="6">TTRI</strain>
    </source>
</reference>
<dbReference type="GO" id="GO:0004867">
    <property type="term" value="F:serine-type endopeptidase inhibitor activity"/>
    <property type="evidence" value="ECO:0007669"/>
    <property type="project" value="UniProtKB-KW"/>
</dbReference>
<evidence type="ECO:0000256" key="4">
    <source>
        <dbReference type="RuleBase" id="RU000411"/>
    </source>
</evidence>
<accession>A0A1A9USN1</accession>
<dbReference type="Proteomes" id="UP000078200">
    <property type="component" value="Unassembled WGS sequence"/>
</dbReference>
<organism evidence="6 7">
    <name type="scientific">Glossina austeni</name>
    <name type="common">Savannah tsetse fly</name>
    <dbReference type="NCBI Taxonomy" id="7395"/>
    <lineage>
        <taxon>Eukaryota</taxon>
        <taxon>Metazoa</taxon>
        <taxon>Ecdysozoa</taxon>
        <taxon>Arthropoda</taxon>
        <taxon>Hexapoda</taxon>
        <taxon>Insecta</taxon>
        <taxon>Pterygota</taxon>
        <taxon>Neoptera</taxon>
        <taxon>Endopterygota</taxon>
        <taxon>Diptera</taxon>
        <taxon>Brachycera</taxon>
        <taxon>Muscomorpha</taxon>
        <taxon>Hippoboscoidea</taxon>
        <taxon>Glossinidae</taxon>
        <taxon>Glossina</taxon>
    </lineage>
</organism>
<dbReference type="InterPro" id="IPR000215">
    <property type="entry name" value="Serpin_fam"/>
</dbReference>
<evidence type="ECO:0000313" key="7">
    <source>
        <dbReference type="Proteomes" id="UP000078200"/>
    </source>
</evidence>
<dbReference type="PANTHER" id="PTHR11461">
    <property type="entry name" value="SERINE PROTEASE INHIBITOR, SERPIN"/>
    <property type="match status" value="1"/>
</dbReference>
<dbReference type="STRING" id="7395.A0A1A9USN1"/>
<dbReference type="InterPro" id="IPR042178">
    <property type="entry name" value="Serpin_sf_1"/>
</dbReference>
<keyword evidence="7" id="KW-1185">Reference proteome</keyword>
<name>A0A1A9USN1_GLOAU</name>
<dbReference type="PROSITE" id="PS00284">
    <property type="entry name" value="SERPIN"/>
    <property type="match status" value="1"/>
</dbReference>
<dbReference type="PANTHER" id="PTHR11461:SF211">
    <property type="entry name" value="GH10112P-RELATED"/>
    <property type="match status" value="1"/>
</dbReference>
<dbReference type="Gene3D" id="2.30.39.10">
    <property type="entry name" value="Alpha-1-antitrypsin, domain 1"/>
    <property type="match status" value="1"/>
</dbReference>
<dbReference type="CDD" id="cd19601">
    <property type="entry name" value="serpin42Da-like"/>
    <property type="match status" value="1"/>
</dbReference>
<dbReference type="SMART" id="SM00093">
    <property type="entry name" value="SERPIN"/>
    <property type="match status" value="1"/>
</dbReference>
<comment type="similarity">
    <text evidence="1 4">Belongs to the serpin family.</text>
</comment>
<dbReference type="Gene3D" id="3.30.497.10">
    <property type="entry name" value="Antithrombin, subunit I, domain 2"/>
    <property type="match status" value="1"/>
</dbReference>
<dbReference type="InterPro" id="IPR042185">
    <property type="entry name" value="Serpin_sf_2"/>
</dbReference>
<dbReference type="InterPro" id="IPR023796">
    <property type="entry name" value="Serpin_dom"/>
</dbReference>
<dbReference type="AlphaFoldDB" id="A0A1A9USN1"/>
<keyword evidence="3" id="KW-0722">Serine protease inhibitor</keyword>
<feature type="domain" description="Serpin" evidence="5">
    <location>
        <begin position="17"/>
        <end position="373"/>
    </location>
</feature>
<sequence length="376" mass="42377">MSDLNLQFARNCAEFCVEFFQKLAAGGIKENIIFSPFSVQSCVALAFAGAHGDTAKEIATVLKFTSNSSSEVAKTFQYVLENYKNSELLKIANKICVQQGKVIKPEYANLVKTHFQAETEELDFNENEAAAASINDWVEQKTAGKITELVSADCFDSMTRMVLLNALHFKGQWAKKFDQNQTIKDDFWISSEESVQLEYMTQKSKFGYGYFDNLNCTALEMPYENSDLSMFVLLPGERDGLKSLAEQLKEVNLIDLAAKMHQEEVVVKFPKFTVSYQTELSDILKRMGTKQMFTDTAEFGNMLESPEDLHVSKVLHKACIEVNEEGTEAAASTGIIMMTRMMLLPTQFIADHPFLYMIWNKRNILFAGAFVNTPDA</sequence>
<evidence type="ECO:0000313" key="6">
    <source>
        <dbReference type="EnsemblMetazoa" id="GAUT014044-PA"/>
    </source>
</evidence>
<evidence type="ECO:0000256" key="1">
    <source>
        <dbReference type="ARBA" id="ARBA00009500"/>
    </source>
</evidence>
<evidence type="ECO:0000256" key="2">
    <source>
        <dbReference type="ARBA" id="ARBA00022690"/>
    </source>
</evidence>
<keyword evidence="2" id="KW-0646">Protease inhibitor</keyword>
<evidence type="ECO:0000256" key="3">
    <source>
        <dbReference type="ARBA" id="ARBA00022900"/>
    </source>
</evidence>
<protein>
    <recommendedName>
        <fullName evidence="5">Serpin domain-containing protein</fullName>
    </recommendedName>
</protein>
<dbReference type="VEuPathDB" id="VectorBase:GAUT014044"/>
<dbReference type="SUPFAM" id="SSF56574">
    <property type="entry name" value="Serpins"/>
    <property type="match status" value="1"/>
</dbReference>
<dbReference type="GO" id="GO:0005615">
    <property type="term" value="C:extracellular space"/>
    <property type="evidence" value="ECO:0007669"/>
    <property type="project" value="InterPro"/>
</dbReference>
<dbReference type="EnsemblMetazoa" id="GAUT014044-RA">
    <property type="protein sequence ID" value="GAUT014044-PA"/>
    <property type="gene ID" value="GAUT014044"/>
</dbReference>
<dbReference type="Pfam" id="PF00079">
    <property type="entry name" value="Serpin"/>
    <property type="match status" value="1"/>
</dbReference>
<dbReference type="InterPro" id="IPR036186">
    <property type="entry name" value="Serpin_sf"/>
</dbReference>
<evidence type="ECO:0000259" key="5">
    <source>
        <dbReference type="SMART" id="SM00093"/>
    </source>
</evidence>
<proteinExistence type="inferred from homology"/>